<dbReference type="InterPro" id="IPR003736">
    <property type="entry name" value="PAAI_dom"/>
</dbReference>
<dbReference type="Proteomes" id="UP000321805">
    <property type="component" value="Chromosome"/>
</dbReference>
<evidence type="ECO:0000256" key="1">
    <source>
        <dbReference type="ARBA" id="ARBA00022801"/>
    </source>
</evidence>
<keyword evidence="4" id="KW-1185">Reference proteome</keyword>
<keyword evidence="1" id="KW-0378">Hydrolase</keyword>
<organism evidence="3 4">
    <name type="scientific">Baekduia soli</name>
    <dbReference type="NCBI Taxonomy" id="496014"/>
    <lineage>
        <taxon>Bacteria</taxon>
        <taxon>Bacillati</taxon>
        <taxon>Actinomycetota</taxon>
        <taxon>Thermoleophilia</taxon>
        <taxon>Solirubrobacterales</taxon>
        <taxon>Baekduiaceae</taxon>
        <taxon>Baekduia</taxon>
    </lineage>
</organism>
<dbReference type="Gene3D" id="3.10.129.10">
    <property type="entry name" value="Hotdog Thioesterase"/>
    <property type="match status" value="1"/>
</dbReference>
<evidence type="ECO:0000259" key="2">
    <source>
        <dbReference type="Pfam" id="PF03061"/>
    </source>
</evidence>
<dbReference type="KEGG" id="bsol:FSW04_25025"/>
<dbReference type="GO" id="GO:0016289">
    <property type="term" value="F:acyl-CoA hydrolase activity"/>
    <property type="evidence" value="ECO:0007669"/>
    <property type="project" value="UniProtKB-ARBA"/>
</dbReference>
<gene>
    <name evidence="3" type="ORF">FSW04_25025</name>
</gene>
<dbReference type="CDD" id="cd03443">
    <property type="entry name" value="PaaI_thioesterase"/>
    <property type="match status" value="1"/>
</dbReference>
<sequence>MKGGPDDHEPYARWLGLRVLGPGQVALTVRPELVNGIGKLLGPVGFALVDFAMGNLVWHDLEPGRGAATVSTAVNYLTSTDHGEVTCTATVDRRGRTLAYTSAEVHTEDGRLMMTGIGTFAIITPPPGRGRR</sequence>
<dbReference type="InterPro" id="IPR029069">
    <property type="entry name" value="HotDog_dom_sf"/>
</dbReference>
<dbReference type="EMBL" id="CP042430">
    <property type="protein sequence ID" value="QEC50522.1"/>
    <property type="molecule type" value="Genomic_DNA"/>
</dbReference>
<dbReference type="Pfam" id="PF03061">
    <property type="entry name" value="4HBT"/>
    <property type="match status" value="1"/>
</dbReference>
<accession>A0A5B8UCY2</accession>
<evidence type="ECO:0000313" key="3">
    <source>
        <dbReference type="EMBL" id="QEC50522.1"/>
    </source>
</evidence>
<protein>
    <submittedName>
        <fullName evidence="3">PaaI family thioesterase</fullName>
    </submittedName>
</protein>
<evidence type="ECO:0000313" key="4">
    <source>
        <dbReference type="Proteomes" id="UP000321805"/>
    </source>
</evidence>
<dbReference type="OrthoDB" id="4750587at2"/>
<reference evidence="3 4" key="1">
    <citation type="journal article" date="2018" name="J. Microbiol.">
        <title>Baekduia soli gen. nov., sp. nov., a novel bacterium isolated from the soil of Baekdu Mountain and proposal of a novel family name, Baekduiaceae fam. nov.</title>
        <authorList>
            <person name="An D.S."/>
            <person name="Siddiqi M.Z."/>
            <person name="Kim K.H."/>
            <person name="Yu H.S."/>
            <person name="Im W.T."/>
        </authorList>
    </citation>
    <scope>NUCLEOTIDE SEQUENCE [LARGE SCALE GENOMIC DNA]</scope>
    <source>
        <strain evidence="3 4">BR7-21</strain>
    </source>
</reference>
<dbReference type="RefSeq" id="WP_146923239.1">
    <property type="nucleotide sequence ID" value="NZ_CP042430.1"/>
</dbReference>
<proteinExistence type="predicted"/>
<dbReference type="NCBIfam" id="TIGR00369">
    <property type="entry name" value="unchar_dom_1"/>
    <property type="match status" value="1"/>
</dbReference>
<dbReference type="AlphaFoldDB" id="A0A5B8UCY2"/>
<feature type="domain" description="Thioesterase" evidence="2">
    <location>
        <begin position="40"/>
        <end position="113"/>
    </location>
</feature>
<dbReference type="InterPro" id="IPR006683">
    <property type="entry name" value="Thioestr_dom"/>
</dbReference>
<name>A0A5B8UCY2_9ACTN</name>
<dbReference type="SUPFAM" id="SSF54637">
    <property type="entry name" value="Thioesterase/thiol ester dehydrase-isomerase"/>
    <property type="match status" value="1"/>
</dbReference>